<evidence type="ECO:0000313" key="6">
    <source>
        <dbReference type="Proteomes" id="UP000789803"/>
    </source>
</evidence>
<dbReference type="RefSeq" id="WP_229933158.1">
    <property type="nucleotide sequence ID" value="NZ_CAJHOF010000013.1"/>
</dbReference>
<sequence>MKKLIVLLVSVVLLTAAGSNTKKKIESNKNSLRSAEQLSKQLNKKLEDLATDILQSEKKLKTIASDIGKTKEQIKSLESNATATNKELEDLNSQNKDLVRMQKEIEQNIVRIIAEEFSLDLLLEGDGFAESDESIVSSAVLTKLNDVLKDDLKKMSKEYESTSNLIKEKSSRIEKIQTRINEHKKKQNELISLQDSQKRTISDLKRDKEIYTKKLAKLQSQQDELRKTLQDLAILAKQEDEASKKAAAAKAQANTKNAKNTQQPSSQGIRQVGSSYQSSSVKKYTGAKTIAPLDSFVVKQKFGNYTDPIYNIKIFNESVVLRSKTPDAKVKSVLNGKVVFAKQTQLLEKVVIIENDNGIHTIYAHLSQIAPTIKVGTRVQKGYVIGRVRDDLTFEVTQKNFHIDPLELISMK</sequence>
<protein>
    <recommendedName>
        <fullName evidence="4">M23ase beta-sheet core domain-containing protein</fullName>
    </recommendedName>
</protein>
<feature type="domain" description="M23ase beta-sheet core" evidence="4">
    <location>
        <begin position="326"/>
        <end position="399"/>
    </location>
</feature>
<evidence type="ECO:0000313" key="5">
    <source>
        <dbReference type="EMBL" id="CAD7289157.1"/>
    </source>
</evidence>
<keyword evidence="2" id="KW-0175">Coiled coil</keyword>
<name>A0ABM8Q8Q2_9BACT</name>
<dbReference type="PANTHER" id="PTHR21666">
    <property type="entry name" value="PEPTIDASE-RELATED"/>
    <property type="match status" value="1"/>
</dbReference>
<dbReference type="PANTHER" id="PTHR21666:SF289">
    <property type="entry name" value="L-ALA--D-GLU ENDOPEPTIDASE"/>
    <property type="match status" value="1"/>
</dbReference>
<proteinExistence type="predicted"/>
<dbReference type="SUPFAM" id="SSF51261">
    <property type="entry name" value="Duplicated hybrid motif"/>
    <property type="match status" value="1"/>
</dbReference>
<feature type="coiled-coil region" evidence="2">
    <location>
        <begin position="25"/>
        <end position="108"/>
    </location>
</feature>
<keyword evidence="6" id="KW-1185">Reference proteome</keyword>
<evidence type="ECO:0000256" key="1">
    <source>
        <dbReference type="ARBA" id="ARBA00022729"/>
    </source>
</evidence>
<dbReference type="InterPro" id="IPR050570">
    <property type="entry name" value="Cell_wall_metabolism_enzyme"/>
</dbReference>
<evidence type="ECO:0000259" key="4">
    <source>
        <dbReference type="Pfam" id="PF01551"/>
    </source>
</evidence>
<dbReference type="Gene3D" id="2.70.70.10">
    <property type="entry name" value="Glucose Permease (Domain IIA)"/>
    <property type="match status" value="1"/>
</dbReference>
<feature type="compositionally biased region" description="Low complexity" evidence="3">
    <location>
        <begin position="245"/>
        <end position="263"/>
    </location>
</feature>
<accession>A0ABM8Q8Q2</accession>
<evidence type="ECO:0000256" key="3">
    <source>
        <dbReference type="SAM" id="MobiDB-lite"/>
    </source>
</evidence>
<dbReference type="InterPro" id="IPR011055">
    <property type="entry name" value="Dup_hybrid_motif"/>
</dbReference>
<keyword evidence="1" id="KW-0732">Signal</keyword>
<reference evidence="5 6" key="1">
    <citation type="submission" date="2020-11" db="EMBL/GenBank/DDBJ databases">
        <authorList>
            <person name="Peeters C."/>
        </authorList>
    </citation>
    <scope>NUCLEOTIDE SEQUENCE [LARGE SCALE GENOMIC DNA]</scope>
    <source>
        <strain evidence="5 6">LMG 7974</strain>
    </source>
</reference>
<evidence type="ECO:0000256" key="2">
    <source>
        <dbReference type="SAM" id="Coils"/>
    </source>
</evidence>
<dbReference type="Pfam" id="PF01551">
    <property type="entry name" value="Peptidase_M23"/>
    <property type="match status" value="1"/>
</dbReference>
<organism evidence="5 6">
    <name type="scientific">Campylobacter majalis</name>
    <dbReference type="NCBI Taxonomy" id="2790656"/>
    <lineage>
        <taxon>Bacteria</taxon>
        <taxon>Pseudomonadati</taxon>
        <taxon>Campylobacterota</taxon>
        <taxon>Epsilonproteobacteria</taxon>
        <taxon>Campylobacterales</taxon>
        <taxon>Campylobacteraceae</taxon>
        <taxon>Campylobacter</taxon>
    </lineage>
</organism>
<dbReference type="InterPro" id="IPR016047">
    <property type="entry name" value="M23ase_b-sheet_dom"/>
</dbReference>
<gene>
    <name evidence="5" type="ORF">LMG7974_01369</name>
</gene>
<comment type="caution">
    <text evidence="5">The sequence shown here is derived from an EMBL/GenBank/DDBJ whole genome shotgun (WGS) entry which is preliminary data.</text>
</comment>
<feature type="region of interest" description="Disordered" evidence="3">
    <location>
        <begin position="245"/>
        <end position="272"/>
    </location>
</feature>
<dbReference type="EMBL" id="CAJHOF010000013">
    <property type="protein sequence ID" value="CAD7289157.1"/>
    <property type="molecule type" value="Genomic_DNA"/>
</dbReference>
<dbReference type="CDD" id="cd12797">
    <property type="entry name" value="M23_peptidase"/>
    <property type="match status" value="1"/>
</dbReference>
<dbReference type="Proteomes" id="UP000789803">
    <property type="component" value="Unassembled WGS sequence"/>
</dbReference>